<organism evidence="1 2">
    <name type="scientific">Eragrostis curvula</name>
    <name type="common">weeping love grass</name>
    <dbReference type="NCBI Taxonomy" id="38414"/>
    <lineage>
        <taxon>Eukaryota</taxon>
        <taxon>Viridiplantae</taxon>
        <taxon>Streptophyta</taxon>
        <taxon>Embryophyta</taxon>
        <taxon>Tracheophyta</taxon>
        <taxon>Spermatophyta</taxon>
        <taxon>Magnoliopsida</taxon>
        <taxon>Liliopsida</taxon>
        <taxon>Poales</taxon>
        <taxon>Poaceae</taxon>
        <taxon>PACMAD clade</taxon>
        <taxon>Chloridoideae</taxon>
        <taxon>Eragrostideae</taxon>
        <taxon>Eragrostidinae</taxon>
        <taxon>Eragrostis</taxon>
    </lineage>
</organism>
<name>A0A5J9SE47_9POAL</name>
<evidence type="ECO:0000313" key="1">
    <source>
        <dbReference type="EMBL" id="TVT97584.1"/>
    </source>
</evidence>
<accession>A0A5J9SE47</accession>
<dbReference type="EMBL" id="RWGY01000980">
    <property type="protein sequence ID" value="TVT97584.1"/>
    <property type="molecule type" value="Genomic_DNA"/>
</dbReference>
<sequence length="583" mass="63423">LLNDHESTHSIALVLGRAIGDMLDLFMPMVAVSVRFGTNELTNGCEIRPSVAADVPIIHIPCRANGLFTVARTLAYSSEHLFCKLIRCATSYEVHGHTVILQPHLRACACARTHTRTAGTDLSAIWTKEGFVSKLSCLEGFVQQEVENEVEKFDHEVLLETNKIALPLASLFLNNHESTHSVALVVGRAIGDVLDLFMPMVAVSPRFGTNELTNGCEIKPSVAADVPIIHIPRRANGLLITVARTPAYSSEQLFCKLIGCTSSYEACTPLAHEVASFLVAKQRKHTHSVALVGGRAIGDVLDLFMPMVAVSVRFGTNELTNGCEIKPSVAADVPIIHILRKANGLLITVARTPAYSSHQLFCNLVGCASSCEAHGHMITFRLPRLREVVVSKLSFLEGFIRQEVENELENFLVAKQRKHTHSVALVVGRALGDVLDLFMPMVAVSVRFGTNELTNGCGIKPSGAADMPIIHILRKANGLFTMARTPAYSSQQLFCNLVFPLAALYTLGYVGEEVVLCMALRPQDVGVQAEVVRVPAAPTAIWHGHGLHWVNTRAFACQHDLGGPVAAIYFNAKKQPANRCCHN</sequence>
<dbReference type="PANTHER" id="PTHR11362:SF82">
    <property type="entry name" value="PHOSPHATIDYLETHANOLAMINE-BINDING PROTEIN 4"/>
    <property type="match status" value="1"/>
</dbReference>
<reference evidence="1 2" key="1">
    <citation type="journal article" date="2019" name="Sci. Rep.">
        <title>A high-quality genome of Eragrostis curvula grass provides insights into Poaceae evolution and supports new strategies to enhance forage quality.</title>
        <authorList>
            <person name="Carballo J."/>
            <person name="Santos B.A.C.M."/>
            <person name="Zappacosta D."/>
            <person name="Garbus I."/>
            <person name="Selva J.P."/>
            <person name="Gallo C.A."/>
            <person name="Diaz A."/>
            <person name="Albertini E."/>
            <person name="Caccamo M."/>
            <person name="Echenique V."/>
        </authorList>
    </citation>
    <scope>NUCLEOTIDE SEQUENCE [LARGE SCALE GENOMIC DNA]</scope>
    <source>
        <strain evidence="2">cv. Victoria</strain>
        <tissue evidence="1">Leaf</tissue>
    </source>
</reference>
<protein>
    <submittedName>
        <fullName evidence="1">Uncharacterized protein</fullName>
    </submittedName>
</protein>
<proteinExistence type="predicted"/>
<dbReference type="AlphaFoldDB" id="A0A5J9SE47"/>
<feature type="non-terminal residue" evidence="1">
    <location>
        <position position="1"/>
    </location>
</feature>
<dbReference type="Proteomes" id="UP000324897">
    <property type="component" value="Unassembled WGS sequence"/>
</dbReference>
<dbReference type="PANTHER" id="PTHR11362">
    <property type="entry name" value="PHOSPHATIDYLETHANOLAMINE-BINDING PROTEIN"/>
    <property type="match status" value="1"/>
</dbReference>
<gene>
    <name evidence="1" type="ORF">EJB05_57160</name>
</gene>
<evidence type="ECO:0000313" key="2">
    <source>
        <dbReference type="Proteomes" id="UP000324897"/>
    </source>
</evidence>
<comment type="caution">
    <text evidence="1">The sequence shown here is derived from an EMBL/GenBank/DDBJ whole genome shotgun (WGS) entry which is preliminary data.</text>
</comment>
<keyword evidence="2" id="KW-1185">Reference proteome</keyword>
<dbReference type="OrthoDB" id="2506647at2759"/>
<dbReference type="InterPro" id="IPR035810">
    <property type="entry name" value="PEBP_euk"/>
</dbReference>